<reference evidence="11 12" key="1">
    <citation type="submission" date="2016-11" db="EMBL/GenBank/DDBJ databases">
        <title>Draft Genome Sequences of Nine Cyanobacterial Strains from Diverse Habitats.</title>
        <authorList>
            <person name="Zhu T."/>
            <person name="Hou S."/>
            <person name="Lu X."/>
            <person name="Hess W.R."/>
        </authorList>
    </citation>
    <scope>NUCLEOTIDE SEQUENCE [LARGE SCALE GENOMIC DNA]</scope>
    <source>
        <strain evidence="11 12">5.2 s.c.1</strain>
    </source>
</reference>
<dbReference type="PANTHER" id="PTHR28259">
    <property type="entry name" value="FLUORIDE EXPORT PROTEIN 1-RELATED"/>
    <property type="match status" value="1"/>
</dbReference>
<gene>
    <name evidence="10" type="primary">fluC</name>
    <name evidence="10" type="synonym">crcB</name>
    <name evidence="11" type="ORF">NIES1031_04100</name>
</gene>
<feature type="binding site" evidence="10">
    <location>
        <position position="76"/>
    </location>
    <ligand>
        <name>Na(+)</name>
        <dbReference type="ChEBI" id="CHEBI:29101"/>
        <note>structural</note>
    </ligand>
</feature>
<keyword evidence="2 10" id="KW-1003">Cell membrane</keyword>
<dbReference type="Proteomes" id="UP000185984">
    <property type="component" value="Unassembled WGS sequence"/>
</dbReference>
<keyword evidence="6 10" id="KW-0407">Ion channel</keyword>
<dbReference type="GO" id="GO:0046872">
    <property type="term" value="F:metal ion binding"/>
    <property type="evidence" value="ECO:0007669"/>
    <property type="project" value="UniProtKB-KW"/>
</dbReference>
<feature type="transmembrane region" description="Helical" evidence="10">
    <location>
        <begin position="101"/>
        <end position="122"/>
    </location>
</feature>
<feature type="transmembrane region" description="Helical" evidence="10">
    <location>
        <begin position="34"/>
        <end position="52"/>
    </location>
</feature>
<keyword evidence="3 10" id="KW-0812">Transmembrane</keyword>
<keyword evidence="4 10" id="KW-1133">Transmembrane helix</keyword>
<evidence type="ECO:0000256" key="2">
    <source>
        <dbReference type="ARBA" id="ARBA00022475"/>
    </source>
</evidence>
<accession>A0A1U7HYF0</accession>
<dbReference type="InterPro" id="IPR003691">
    <property type="entry name" value="FluC"/>
</dbReference>
<evidence type="ECO:0000313" key="11">
    <source>
        <dbReference type="EMBL" id="OKH28595.1"/>
    </source>
</evidence>
<evidence type="ECO:0000313" key="12">
    <source>
        <dbReference type="Proteomes" id="UP000185984"/>
    </source>
</evidence>
<evidence type="ECO:0000256" key="8">
    <source>
        <dbReference type="ARBA" id="ARBA00035585"/>
    </source>
</evidence>
<comment type="function">
    <text evidence="9 10">Fluoride-specific ion channel. Important for reducing fluoride concentration in the cell, thus reducing its toxicity.</text>
</comment>
<sequence>MVRVPLAISFGAIAGSLSRYYMTLNLTQWLGTTFPFGTFFVNLLGALVMGFFTTLSVNQTFISPDLRLIVTVGFLGSYTTFSTYELDTEKLLIDRHWNMTVVYGISSALLGVLCLELGSYLARRLS</sequence>
<dbReference type="STRING" id="247279.NIES1031_04100"/>
<dbReference type="OrthoDB" id="9815830at2"/>
<dbReference type="Pfam" id="PF02537">
    <property type="entry name" value="CRCB"/>
    <property type="match status" value="1"/>
</dbReference>
<comment type="activity regulation">
    <text evidence="10">Na(+) is not transported, but it plays an essential structural role and its presence is essential for fluoride channel function.</text>
</comment>
<evidence type="ECO:0000256" key="9">
    <source>
        <dbReference type="ARBA" id="ARBA00049940"/>
    </source>
</evidence>
<comment type="similarity">
    <text evidence="7 10">Belongs to the fluoride channel Fluc/FEX (TC 1.A.43) family.</text>
</comment>
<protein>
    <recommendedName>
        <fullName evidence="10">Fluoride-specific ion channel FluC</fullName>
    </recommendedName>
</protein>
<comment type="caution">
    <text evidence="11">The sequence shown here is derived from an EMBL/GenBank/DDBJ whole genome shotgun (WGS) entry which is preliminary data.</text>
</comment>
<keyword evidence="10" id="KW-0479">Metal-binding</keyword>
<keyword evidence="10" id="KW-0915">Sodium</keyword>
<evidence type="ECO:0000256" key="1">
    <source>
        <dbReference type="ARBA" id="ARBA00004651"/>
    </source>
</evidence>
<keyword evidence="12" id="KW-1185">Reference proteome</keyword>
<proteinExistence type="inferred from homology"/>
<dbReference type="GO" id="GO:0062054">
    <property type="term" value="F:fluoride channel activity"/>
    <property type="evidence" value="ECO:0007669"/>
    <property type="project" value="UniProtKB-UniRule"/>
</dbReference>
<evidence type="ECO:0000256" key="7">
    <source>
        <dbReference type="ARBA" id="ARBA00035120"/>
    </source>
</evidence>
<name>A0A1U7HYF0_9CHRO</name>
<dbReference type="GO" id="GO:0005886">
    <property type="term" value="C:plasma membrane"/>
    <property type="evidence" value="ECO:0007669"/>
    <property type="project" value="UniProtKB-SubCell"/>
</dbReference>
<dbReference type="PANTHER" id="PTHR28259:SF1">
    <property type="entry name" value="FLUORIDE EXPORT PROTEIN 1-RELATED"/>
    <property type="match status" value="1"/>
</dbReference>
<evidence type="ECO:0000256" key="5">
    <source>
        <dbReference type="ARBA" id="ARBA00023136"/>
    </source>
</evidence>
<evidence type="ECO:0000256" key="6">
    <source>
        <dbReference type="ARBA" id="ARBA00023303"/>
    </source>
</evidence>
<keyword evidence="10" id="KW-0813">Transport</keyword>
<feature type="binding site" evidence="10">
    <location>
        <position position="79"/>
    </location>
    <ligand>
        <name>Na(+)</name>
        <dbReference type="ChEBI" id="CHEBI:29101"/>
        <note>structural</note>
    </ligand>
</feature>
<dbReference type="GO" id="GO:0140114">
    <property type="term" value="P:cellular detoxification of fluoride"/>
    <property type="evidence" value="ECO:0007669"/>
    <property type="project" value="UniProtKB-UniRule"/>
</dbReference>
<comment type="catalytic activity">
    <reaction evidence="8">
        <text>fluoride(in) = fluoride(out)</text>
        <dbReference type="Rhea" id="RHEA:76159"/>
        <dbReference type="ChEBI" id="CHEBI:17051"/>
    </reaction>
    <physiologicalReaction direction="left-to-right" evidence="8">
        <dbReference type="Rhea" id="RHEA:76160"/>
    </physiologicalReaction>
</comment>
<evidence type="ECO:0000256" key="4">
    <source>
        <dbReference type="ARBA" id="ARBA00022989"/>
    </source>
</evidence>
<dbReference type="EMBL" id="MRCC01000003">
    <property type="protein sequence ID" value="OKH28595.1"/>
    <property type="molecule type" value="Genomic_DNA"/>
</dbReference>
<dbReference type="AlphaFoldDB" id="A0A1U7HYF0"/>
<evidence type="ECO:0000256" key="3">
    <source>
        <dbReference type="ARBA" id="ARBA00022692"/>
    </source>
</evidence>
<keyword evidence="5 10" id="KW-0472">Membrane</keyword>
<evidence type="ECO:0000256" key="10">
    <source>
        <dbReference type="HAMAP-Rule" id="MF_00454"/>
    </source>
</evidence>
<keyword evidence="10" id="KW-0406">Ion transport</keyword>
<feature type="transmembrane region" description="Helical" evidence="10">
    <location>
        <begin position="64"/>
        <end position="81"/>
    </location>
</feature>
<dbReference type="HAMAP" id="MF_00454">
    <property type="entry name" value="FluC"/>
    <property type="match status" value="1"/>
</dbReference>
<dbReference type="NCBIfam" id="TIGR00494">
    <property type="entry name" value="crcB"/>
    <property type="match status" value="1"/>
</dbReference>
<organism evidence="11 12">
    <name type="scientific">Chroogloeocystis siderophila 5.2 s.c.1</name>
    <dbReference type="NCBI Taxonomy" id="247279"/>
    <lineage>
        <taxon>Bacteria</taxon>
        <taxon>Bacillati</taxon>
        <taxon>Cyanobacteriota</taxon>
        <taxon>Cyanophyceae</taxon>
        <taxon>Oscillatoriophycideae</taxon>
        <taxon>Chroococcales</taxon>
        <taxon>Chroococcaceae</taxon>
        <taxon>Chroogloeocystis</taxon>
    </lineage>
</organism>
<comment type="subcellular location">
    <subcellularLocation>
        <location evidence="1 10">Cell membrane</location>
        <topology evidence="1 10">Multi-pass membrane protein</topology>
    </subcellularLocation>
</comment>